<feature type="compositionally biased region" description="Basic and acidic residues" evidence="1">
    <location>
        <begin position="167"/>
        <end position="202"/>
    </location>
</feature>
<evidence type="ECO:0000256" key="2">
    <source>
        <dbReference type="SAM" id="Phobius"/>
    </source>
</evidence>
<feature type="region of interest" description="Disordered" evidence="1">
    <location>
        <begin position="152"/>
        <end position="295"/>
    </location>
</feature>
<name>A0AAD5PQT7_9CRUS</name>
<comment type="caution">
    <text evidence="4">The sequence shown here is derived from an EMBL/GenBank/DDBJ whole genome shotgun (WGS) entry which is preliminary data.</text>
</comment>
<feature type="compositionally biased region" description="Acidic residues" evidence="1">
    <location>
        <begin position="226"/>
        <end position="271"/>
    </location>
</feature>
<feature type="compositionally biased region" description="Acidic residues" evidence="1">
    <location>
        <begin position="279"/>
        <end position="292"/>
    </location>
</feature>
<dbReference type="AlphaFoldDB" id="A0AAD5PQT7"/>
<gene>
    <name evidence="4" type="ORF">GHT06_019700</name>
</gene>
<feature type="chain" id="PRO_5042127359" description="VWFA domain-containing protein" evidence="3">
    <location>
        <begin position="17"/>
        <end position="917"/>
    </location>
</feature>
<evidence type="ECO:0000313" key="5">
    <source>
        <dbReference type="Proteomes" id="UP000820818"/>
    </source>
</evidence>
<evidence type="ECO:0000256" key="1">
    <source>
        <dbReference type="SAM" id="MobiDB-lite"/>
    </source>
</evidence>
<feature type="signal peptide" evidence="3">
    <location>
        <begin position="1"/>
        <end position="16"/>
    </location>
</feature>
<keyword evidence="2" id="KW-1133">Transmembrane helix</keyword>
<accession>A0AAD5PQT7</accession>
<feature type="transmembrane region" description="Helical" evidence="2">
    <location>
        <begin position="893"/>
        <end position="914"/>
    </location>
</feature>
<evidence type="ECO:0008006" key="6">
    <source>
        <dbReference type="Google" id="ProtNLM"/>
    </source>
</evidence>
<keyword evidence="2" id="KW-0472">Membrane</keyword>
<evidence type="ECO:0000256" key="3">
    <source>
        <dbReference type="SAM" id="SignalP"/>
    </source>
</evidence>
<evidence type="ECO:0000313" key="4">
    <source>
        <dbReference type="EMBL" id="KAI9554428.1"/>
    </source>
</evidence>
<keyword evidence="2" id="KW-0812">Transmembrane</keyword>
<proteinExistence type="predicted"/>
<keyword evidence="3" id="KW-0732">Signal</keyword>
<keyword evidence="5" id="KW-1185">Reference proteome</keyword>
<feature type="compositionally biased region" description="Basic and acidic residues" evidence="1">
    <location>
        <begin position="212"/>
        <end position="225"/>
    </location>
</feature>
<reference evidence="4 5" key="1">
    <citation type="submission" date="2022-05" db="EMBL/GenBank/DDBJ databases">
        <title>A multi-omics perspective on studying reproductive biology in Daphnia sinensis.</title>
        <authorList>
            <person name="Jia J."/>
        </authorList>
    </citation>
    <scope>NUCLEOTIDE SEQUENCE [LARGE SCALE GENOMIC DNA]</scope>
    <source>
        <strain evidence="4 5">WSL</strain>
    </source>
</reference>
<dbReference type="Proteomes" id="UP000820818">
    <property type="component" value="Linkage Group LG8"/>
</dbReference>
<organism evidence="4 5">
    <name type="scientific">Daphnia sinensis</name>
    <dbReference type="NCBI Taxonomy" id="1820382"/>
    <lineage>
        <taxon>Eukaryota</taxon>
        <taxon>Metazoa</taxon>
        <taxon>Ecdysozoa</taxon>
        <taxon>Arthropoda</taxon>
        <taxon>Crustacea</taxon>
        <taxon>Branchiopoda</taxon>
        <taxon>Diplostraca</taxon>
        <taxon>Cladocera</taxon>
        <taxon>Anomopoda</taxon>
        <taxon>Daphniidae</taxon>
        <taxon>Daphnia</taxon>
        <taxon>Daphnia similis group</taxon>
    </lineage>
</organism>
<sequence>MKILLVITIFAATAWASDPWPTRIPDNLALCYVNKTISDRYRRMPNSMENLVALIRKVEAHPDTALWTMGKMASTLIHRFRYDGIIDIPDAGPDVVPVVNERAESDKYRLQWRLVPGSASDFPESSLTMEEKCSMHWMLSYTVNHTARADTRGTVGRSLTDTDSEESEGHEHHHGEHHGTEEDKDKDSHETSDGDVVDHENENPTEENPESGENKETPVVESAERTEDDPVEESVPEEVVETDEVPEEIPEEIPEDVPEEMAEEQPEEVADTDSGAVDLSEDYGPSEDDNSDGDFWSRKRREADAIAAQPLEVGVVHTKYGTVAAGPVLAGIAAGSEPQSALLKDLIKEPAMELSDSSMERVVESIWVATLAADIAQTSLLRTPKKMESFGPGGQWNCTLCPREYKLNTREHSMLTNAEFYGGVDGLLMAKRMATWDTSSYMKLSAVLEMYYSETGIHGDTKYRACNRLYNYRDDEIIDQAMLKEQSLNAALVMYSRGIDGAPTVLPGVKPADQIGQYINTTMNAIYTFVDGYLSTSNNVDFTQCKGAYTQPTGEPTPATYTDLTFVVDQNTDAVSIYSQKDLASALALALDIQLGGSRMEVVSSKDGTPFMDLNATRNRAELACSISNLPIGNSERRVADTLDRTRSRILTERSSEKANKIAGANKRSILFFVTSSISAEKDKIKSVLLKMLQEMPDVHIMFATLANPEELRPFVANFDRDIIRMNLFTKYHEAAPEIAKRLATVGARLSYPECKDISTSSNTTEAKYVYTGFLNAHTVQYFRLGPENFYSSKELYLRFKSLYGLARYCVSTTKERPGTGDNCKSALKAGDTIEFKFNQPCGKMVPNQCTNIYISVAPASIDDNMPCSEKECHTPDQVKFTFTHSGMRCNGAVAGAVLSHLTLVLVALMTWFLNRK</sequence>
<dbReference type="EMBL" id="WJBH02000008">
    <property type="protein sequence ID" value="KAI9554428.1"/>
    <property type="molecule type" value="Genomic_DNA"/>
</dbReference>
<protein>
    <recommendedName>
        <fullName evidence="6">VWFA domain-containing protein</fullName>
    </recommendedName>
</protein>